<sequence length="391" mass="41932">MIRPAFLCLSSVVMLSFTAGLHASSPGQLPLPNGCELAQRSTATADRVSNAAPSFPPPQLEIRSPFPPSAFRAGGYRYLVYELQLLNASEQAMQIKRLDIIAADDGALVSSMAGPALEGKLSLIGGGPINATHPLAPGRSVTAFLCVAFAGDASVPQQLQHRVLLDDAVAAGPMMGTRQTVVKSLASPVRGEHWLADNGLALDLHHRPGLFVAGGLAQISRRYAIDWKQRINGHLQSGDPLDVRTYHAYAQPVFAVADAVVVQARDGMPDNTPRTAAGFAPALPLSMETLAGNYVVLDLGEGQYAHYAHLQPGSVNVKTGERVRRGQALARIGNSGDARWPHLHFQVTTGPDLMGSQGVPFEIEEFRARNTDGTWTLRRQEFPLLGDEVQF</sequence>
<feature type="region of interest" description="Disordered" evidence="1">
    <location>
        <begin position="40"/>
        <end position="61"/>
    </location>
</feature>
<evidence type="ECO:0000256" key="2">
    <source>
        <dbReference type="SAM" id="SignalP"/>
    </source>
</evidence>
<dbReference type="InterPro" id="IPR016047">
    <property type="entry name" value="M23ase_b-sheet_dom"/>
</dbReference>
<keyword evidence="2" id="KW-0732">Signal</keyword>
<dbReference type="InterPro" id="IPR011055">
    <property type="entry name" value="Dup_hybrid_motif"/>
</dbReference>
<dbReference type="Pfam" id="PF01551">
    <property type="entry name" value="Peptidase_M23"/>
    <property type="match status" value="1"/>
</dbReference>
<feature type="domain" description="M23ase beta-sheet core" evidence="3">
    <location>
        <begin position="250"/>
        <end position="349"/>
    </location>
</feature>
<dbReference type="SUPFAM" id="SSF51261">
    <property type="entry name" value="Duplicated hybrid motif"/>
    <property type="match status" value="1"/>
</dbReference>
<protein>
    <recommendedName>
        <fullName evidence="3">M23ase beta-sheet core domain-containing protein</fullName>
    </recommendedName>
</protein>
<dbReference type="Proteomes" id="UP000230167">
    <property type="component" value="Unassembled WGS sequence"/>
</dbReference>
<dbReference type="EMBL" id="NEQV01000005">
    <property type="protein sequence ID" value="PJL25893.1"/>
    <property type="molecule type" value="Genomic_DNA"/>
</dbReference>
<feature type="signal peptide" evidence="2">
    <location>
        <begin position="1"/>
        <end position="23"/>
    </location>
</feature>
<accession>A0A2J0U989</accession>
<dbReference type="AlphaFoldDB" id="A0A2J0U989"/>
<dbReference type="Gene3D" id="2.70.70.10">
    <property type="entry name" value="Glucose Permease (Domain IIA)"/>
    <property type="match status" value="1"/>
</dbReference>
<reference evidence="4 5" key="1">
    <citation type="journal article" date="2017" name="Front. Microbiol.">
        <title>Double-Face Meets the Bacterial World: The Opportunistic Pathogen Stenotrophomonas maltophilia.</title>
        <authorList>
            <person name="Lira F."/>
            <person name="Berg G."/>
            <person name="Martinez J.L."/>
        </authorList>
    </citation>
    <scope>NUCLEOTIDE SEQUENCE [LARGE SCALE GENOMIC DNA]</scope>
    <source>
        <strain evidence="4 5">EA1</strain>
    </source>
</reference>
<dbReference type="PANTHER" id="PTHR21666:SF270">
    <property type="entry name" value="MUREIN HYDROLASE ACTIVATOR ENVC"/>
    <property type="match status" value="1"/>
</dbReference>
<feature type="chain" id="PRO_5014437987" description="M23ase beta-sheet core domain-containing protein" evidence="2">
    <location>
        <begin position="24"/>
        <end position="391"/>
    </location>
</feature>
<organism evidence="4 5">
    <name type="scientific">Stenotrophomonas maltophilia</name>
    <name type="common">Pseudomonas maltophilia</name>
    <name type="synonym">Xanthomonas maltophilia</name>
    <dbReference type="NCBI Taxonomy" id="40324"/>
    <lineage>
        <taxon>Bacteria</taxon>
        <taxon>Pseudomonadati</taxon>
        <taxon>Pseudomonadota</taxon>
        <taxon>Gammaproteobacteria</taxon>
        <taxon>Lysobacterales</taxon>
        <taxon>Lysobacteraceae</taxon>
        <taxon>Stenotrophomonas</taxon>
        <taxon>Stenotrophomonas maltophilia group</taxon>
    </lineage>
</organism>
<dbReference type="GO" id="GO:0004222">
    <property type="term" value="F:metalloendopeptidase activity"/>
    <property type="evidence" value="ECO:0007669"/>
    <property type="project" value="TreeGrafter"/>
</dbReference>
<name>A0A2J0U989_STEMA</name>
<dbReference type="CDD" id="cd12797">
    <property type="entry name" value="M23_peptidase"/>
    <property type="match status" value="1"/>
</dbReference>
<evidence type="ECO:0000313" key="5">
    <source>
        <dbReference type="Proteomes" id="UP000230167"/>
    </source>
</evidence>
<dbReference type="InterPro" id="IPR050570">
    <property type="entry name" value="Cell_wall_metabolism_enzyme"/>
</dbReference>
<dbReference type="OrthoDB" id="5489603at2"/>
<gene>
    <name evidence="4" type="ORF">B9Y64_15315</name>
</gene>
<evidence type="ECO:0000313" key="4">
    <source>
        <dbReference type="EMBL" id="PJL25893.1"/>
    </source>
</evidence>
<evidence type="ECO:0000256" key="1">
    <source>
        <dbReference type="SAM" id="MobiDB-lite"/>
    </source>
</evidence>
<dbReference type="RefSeq" id="WP_100441462.1">
    <property type="nucleotide sequence ID" value="NZ_CBCPIZ010000007.1"/>
</dbReference>
<evidence type="ECO:0000259" key="3">
    <source>
        <dbReference type="Pfam" id="PF01551"/>
    </source>
</evidence>
<proteinExistence type="predicted"/>
<dbReference type="PANTHER" id="PTHR21666">
    <property type="entry name" value="PEPTIDASE-RELATED"/>
    <property type="match status" value="1"/>
</dbReference>
<comment type="caution">
    <text evidence="4">The sequence shown here is derived from an EMBL/GenBank/DDBJ whole genome shotgun (WGS) entry which is preliminary data.</text>
</comment>